<evidence type="ECO:0000256" key="6">
    <source>
        <dbReference type="ARBA" id="ARBA00022763"/>
    </source>
</evidence>
<comment type="caution">
    <text evidence="13">Lacks conserved residue(s) required for the propagation of feature annotation.</text>
</comment>
<dbReference type="InterPro" id="IPR036397">
    <property type="entry name" value="RNaseH_sf"/>
</dbReference>
<evidence type="ECO:0000256" key="7">
    <source>
        <dbReference type="ARBA" id="ARBA00022801"/>
    </source>
</evidence>
<evidence type="ECO:0000256" key="8">
    <source>
        <dbReference type="ARBA" id="ARBA00022842"/>
    </source>
</evidence>
<dbReference type="InterPro" id="IPR020563">
    <property type="entry name" value="X-over_junc_endoDNase_Mg_BS"/>
</dbReference>
<evidence type="ECO:0000256" key="10">
    <source>
        <dbReference type="ARBA" id="ARBA00023172"/>
    </source>
</evidence>
<dbReference type="PATRIC" id="fig|1618438.3.peg.179"/>
<comment type="cofactor">
    <cofactor evidence="13">
        <name>Mg(2+)</name>
        <dbReference type="ChEBI" id="CHEBI:18420"/>
    </cofactor>
    <text evidence="13">Binds 2 Mg(2+) ion per subunit.</text>
</comment>
<dbReference type="GO" id="GO:0008821">
    <property type="term" value="F:crossover junction DNA endonuclease activity"/>
    <property type="evidence" value="ECO:0007669"/>
    <property type="project" value="UniProtKB-UniRule"/>
</dbReference>
<gene>
    <name evidence="13" type="primary">ruvC</name>
    <name evidence="14" type="ORF">UY08_C0007G0013</name>
</gene>
<evidence type="ECO:0000313" key="15">
    <source>
        <dbReference type="Proteomes" id="UP000034212"/>
    </source>
</evidence>
<evidence type="ECO:0000256" key="4">
    <source>
        <dbReference type="ARBA" id="ARBA00022723"/>
    </source>
</evidence>
<reference evidence="14 15" key="1">
    <citation type="journal article" date="2015" name="Nature">
        <title>rRNA introns, odd ribosomes, and small enigmatic genomes across a large radiation of phyla.</title>
        <authorList>
            <person name="Brown C.T."/>
            <person name="Hug L.A."/>
            <person name="Thomas B.C."/>
            <person name="Sharon I."/>
            <person name="Castelle C.J."/>
            <person name="Singh A."/>
            <person name="Wilkins M.J."/>
            <person name="Williams K.H."/>
            <person name="Banfield J.F."/>
        </authorList>
    </citation>
    <scope>NUCLEOTIDE SEQUENCE [LARGE SCALE GENOMIC DNA]</scope>
</reference>
<comment type="similarity">
    <text evidence="1 13">Belongs to the RuvC family.</text>
</comment>
<dbReference type="FunFam" id="3.30.420.10:FF:000002">
    <property type="entry name" value="Crossover junction endodeoxyribonuclease RuvC"/>
    <property type="match status" value="1"/>
</dbReference>
<keyword evidence="8 13" id="KW-0460">Magnesium</keyword>
<dbReference type="GO" id="GO:0000287">
    <property type="term" value="F:magnesium ion binding"/>
    <property type="evidence" value="ECO:0007669"/>
    <property type="project" value="UniProtKB-UniRule"/>
</dbReference>
<dbReference type="AlphaFoldDB" id="A0A0G1WF78"/>
<sequence>MIIFGVDPGTTRLGWGIIEKNSALAYGCITPQSKAPAVRLATIFKELYFAVNAKTVIPVAEARGVVLLSAAQENIPVISYTPLVVKQTITGSGRADKTQVQKMVKILLKLKEIPKPDDTADALAIAMTHAFTKQYV</sequence>
<evidence type="ECO:0000256" key="13">
    <source>
        <dbReference type="HAMAP-Rule" id="MF_00034"/>
    </source>
</evidence>
<feature type="binding site" evidence="13">
    <location>
        <position position="118"/>
    </location>
    <ligand>
        <name>Mg(2+)</name>
        <dbReference type="ChEBI" id="CHEBI:18420"/>
        <label>1</label>
    </ligand>
</feature>
<protein>
    <recommendedName>
        <fullName evidence="13">Crossover junction endodeoxyribonuclease RuvC</fullName>
        <ecNumber evidence="13">3.1.21.10</ecNumber>
    </recommendedName>
    <alternativeName>
        <fullName evidence="13">Holliday junction nuclease RuvC</fullName>
    </alternativeName>
    <alternativeName>
        <fullName evidence="13">Holliday junction resolvase RuvC</fullName>
    </alternativeName>
</protein>
<dbReference type="SUPFAM" id="SSF53098">
    <property type="entry name" value="Ribonuclease H-like"/>
    <property type="match status" value="1"/>
</dbReference>
<feature type="active site" evidence="13">
    <location>
        <position position="118"/>
    </location>
</feature>
<dbReference type="PANTHER" id="PTHR30194:SF3">
    <property type="entry name" value="CROSSOVER JUNCTION ENDODEOXYRIBONUCLEASE RUVC"/>
    <property type="match status" value="1"/>
</dbReference>
<keyword evidence="9 13" id="KW-0238">DNA-binding</keyword>
<comment type="subunit">
    <text evidence="13">Homodimer which binds Holliday junction (HJ) DNA. The HJ becomes 2-fold symmetrical on binding to RuvC with unstacked arms; it has a different conformation from HJ DNA in complex with RuvA. In the full resolvosome a probable DNA-RuvA(4)-RuvB(12)-RuvC(2) complex forms which resolves the HJ.</text>
</comment>
<dbReference type="GO" id="GO:0006281">
    <property type="term" value="P:DNA repair"/>
    <property type="evidence" value="ECO:0007669"/>
    <property type="project" value="UniProtKB-UniRule"/>
</dbReference>
<dbReference type="InterPro" id="IPR012337">
    <property type="entry name" value="RNaseH-like_sf"/>
</dbReference>
<evidence type="ECO:0000256" key="9">
    <source>
        <dbReference type="ARBA" id="ARBA00023125"/>
    </source>
</evidence>
<keyword evidence="11 13" id="KW-0234">DNA repair</keyword>
<evidence type="ECO:0000256" key="3">
    <source>
        <dbReference type="ARBA" id="ARBA00022722"/>
    </source>
</evidence>
<dbReference type="GO" id="GO:0006310">
    <property type="term" value="P:DNA recombination"/>
    <property type="evidence" value="ECO:0007669"/>
    <property type="project" value="UniProtKB-UniRule"/>
</dbReference>
<dbReference type="PROSITE" id="PS01321">
    <property type="entry name" value="RUVC"/>
    <property type="match status" value="1"/>
</dbReference>
<keyword evidence="10 13" id="KW-0233">DNA recombination</keyword>
<dbReference type="CDD" id="cd16962">
    <property type="entry name" value="RuvC"/>
    <property type="match status" value="1"/>
</dbReference>
<comment type="function">
    <text evidence="13">The RuvA-RuvB-RuvC complex processes Holliday junction (HJ) DNA during genetic recombination and DNA repair. Endonuclease that resolves HJ intermediates. Cleaves cruciform DNA by making single-stranded nicks across the HJ at symmetrical positions within the homologous arms, yielding a 5'-phosphate and a 3'-hydroxyl group; requires a central core of homology in the junction. The consensus cleavage sequence is 5'-(A/T)TT(C/G)-3'. Cleavage occurs on the 3'-side of the TT dinucleotide at the point of strand exchange. HJ branch migration catalyzed by RuvA-RuvB allows RuvC to scan DNA until it finds its consensus sequence, where it cleaves and resolves the cruciform DNA.</text>
</comment>
<evidence type="ECO:0000256" key="5">
    <source>
        <dbReference type="ARBA" id="ARBA00022759"/>
    </source>
</evidence>
<keyword evidence="3 13" id="KW-0540">Nuclease</keyword>
<comment type="caution">
    <text evidence="14">The sequence shown here is derived from an EMBL/GenBank/DDBJ whole genome shotgun (WGS) entry which is preliminary data.</text>
</comment>
<accession>A0A0G1WF78</accession>
<proteinExistence type="inferred from homology"/>
<dbReference type="GO" id="GO:0005737">
    <property type="term" value="C:cytoplasm"/>
    <property type="evidence" value="ECO:0007669"/>
    <property type="project" value="UniProtKB-SubCell"/>
</dbReference>
<dbReference type="GO" id="GO:0048476">
    <property type="term" value="C:Holliday junction resolvase complex"/>
    <property type="evidence" value="ECO:0007669"/>
    <property type="project" value="UniProtKB-UniRule"/>
</dbReference>
<dbReference type="Proteomes" id="UP000034212">
    <property type="component" value="Unassembled WGS sequence"/>
</dbReference>
<keyword evidence="7 13" id="KW-0378">Hydrolase</keyword>
<evidence type="ECO:0000313" key="14">
    <source>
        <dbReference type="EMBL" id="KKU80875.1"/>
    </source>
</evidence>
<evidence type="ECO:0000256" key="12">
    <source>
        <dbReference type="ARBA" id="ARBA00029354"/>
    </source>
</evidence>
<dbReference type="EC" id="3.1.21.10" evidence="13"/>
<comment type="subcellular location">
    <subcellularLocation>
        <location evidence="13">Cytoplasm</location>
    </subcellularLocation>
</comment>
<feature type="binding site" evidence="13">
    <location>
        <position position="7"/>
    </location>
    <ligand>
        <name>Mg(2+)</name>
        <dbReference type="ChEBI" id="CHEBI:18420"/>
        <label>1</label>
    </ligand>
</feature>
<evidence type="ECO:0000256" key="1">
    <source>
        <dbReference type="ARBA" id="ARBA00009518"/>
    </source>
</evidence>
<dbReference type="Gene3D" id="3.30.420.10">
    <property type="entry name" value="Ribonuclease H-like superfamily/Ribonuclease H"/>
    <property type="match status" value="2"/>
</dbReference>
<dbReference type="Pfam" id="PF02075">
    <property type="entry name" value="RuvC"/>
    <property type="match status" value="1"/>
</dbReference>
<keyword evidence="4 13" id="KW-0479">Metal-binding</keyword>
<organism evidence="14 15">
    <name type="scientific">Candidatus Gottesmanbacteria bacterium GW2011_GWA1_47_8</name>
    <dbReference type="NCBI Taxonomy" id="1618438"/>
    <lineage>
        <taxon>Bacteria</taxon>
        <taxon>Candidatus Gottesmaniibacteriota</taxon>
    </lineage>
</organism>
<keyword evidence="2 13" id="KW-0963">Cytoplasm</keyword>
<evidence type="ECO:0000256" key="11">
    <source>
        <dbReference type="ARBA" id="ARBA00023204"/>
    </source>
</evidence>
<dbReference type="PANTHER" id="PTHR30194">
    <property type="entry name" value="CROSSOVER JUNCTION ENDODEOXYRIBONUCLEASE RUVC"/>
    <property type="match status" value="1"/>
</dbReference>
<dbReference type="HAMAP" id="MF_00034">
    <property type="entry name" value="RuvC"/>
    <property type="match status" value="1"/>
</dbReference>
<dbReference type="EMBL" id="LCOQ01000007">
    <property type="protein sequence ID" value="KKU80875.1"/>
    <property type="molecule type" value="Genomic_DNA"/>
</dbReference>
<keyword evidence="5 13" id="KW-0255">Endonuclease</keyword>
<evidence type="ECO:0000256" key="2">
    <source>
        <dbReference type="ARBA" id="ARBA00022490"/>
    </source>
</evidence>
<keyword evidence="6 13" id="KW-0227">DNA damage</keyword>
<name>A0A0G1WF78_9BACT</name>
<comment type="catalytic activity">
    <reaction evidence="12 13">
        <text>Endonucleolytic cleavage at a junction such as a reciprocal single-stranded crossover between two homologous DNA duplexes (Holliday junction).</text>
        <dbReference type="EC" id="3.1.21.10"/>
    </reaction>
</comment>
<feature type="active site" evidence="13">
    <location>
        <position position="7"/>
    </location>
</feature>
<dbReference type="InterPro" id="IPR002176">
    <property type="entry name" value="X-over_junc_endoDNase_RuvC"/>
</dbReference>
<dbReference type="GO" id="GO:0003677">
    <property type="term" value="F:DNA binding"/>
    <property type="evidence" value="ECO:0007669"/>
    <property type="project" value="UniProtKB-KW"/>
</dbReference>